<accession>A0A1I0X6D9</accession>
<gene>
    <name evidence="3" type="ORF">SAMN05421867_104102</name>
</gene>
<name>A0A1I0X6D9_9CELL</name>
<dbReference type="OrthoDB" id="3831250at2"/>
<dbReference type="EMBL" id="FOKA01000004">
    <property type="protein sequence ID" value="SFA95603.1"/>
    <property type="molecule type" value="Genomic_DNA"/>
</dbReference>
<dbReference type="AlphaFoldDB" id="A0A1I0X6D9"/>
<proteinExistence type="predicted"/>
<sequence>MRSSITRRRAVLLVAGLLLVAVVVLVAVLAGRGGGPAAAPTGGTGATTSATATATESPEPSASPTASATPTPAPEASVPTETPGAGASAAPGAAAPLDLAPAEAAVVDDVREIESSAQHTDPVAPGTAVAPVEGVQVVVDSADRVEATARGPGEVAGPALAVTLTVTNATASAVVLDDVVLNLYGADGVPGSQNLGDDRSAPLAGELAPGASATGTYVLTLPQVTGDSYVLSVSVTPTSPVVLVVITPEAG</sequence>
<dbReference type="STRING" id="988821.SAMN05421867_104102"/>
<organism evidence="3 4">
    <name type="scientific">Cellulomonas marina</name>
    <dbReference type="NCBI Taxonomy" id="988821"/>
    <lineage>
        <taxon>Bacteria</taxon>
        <taxon>Bacillati</taxon>
        <taxon>Actinomycetota</taxon>
        <taxon>Actinomycetes</taxon>
        <taxon>Micrococcales</taxon>
        <taxon>Cellulomonadaceae</taxon>
        <taxon>Cellulomonas</taxon>
    </lineage>
</organism>
<evidence type="ECO:0000313" key="4">
    <source>
        <dbReference type="Proteomes" id="UP000199012"/>
    </source>
</evidence>
<keyword evidence="1" id="KW-0732">Signal</keyword>
<dbReference type="Gene3D" id="2.60.40.1240">
    <property type="match status" value="1"/>
</dbReference>
<feature type="region of interest" description="Disordered" evidence="2">
    <location>
        <begin position="34"/>
        <end position="93"/>
    </location>
</feature>
<evidence type="ECO:0000256" key="2">
    <source>
        <dbReference type="SAM" id="MobiDB-lite"/>
    </source>
</evidence>
<evidence type="ECO:0000256" key="1">
    <source>
        <dbReference type="ARBA" id="ARBA00022729"/>
    </source>
</evidence>
<protein>
    <recommendedName>
        <fullName evidence="5">DUF4352 domain-containing protein</fullName>
    </recommendedName>
</protein>
<evidence type="ECO:0000313" key="3">
    <source>
        <dbReference type="EMBL" id="SFA95603.1"/>
    </source>
</evidence>
<reference evidence="3 4" key="1">
    <citation type="submission" date="2016-10" db="EMBL/GenBank/DDBJ databases">
        <authorList>
            <person name="de Groot N.N."/>
        </authorList>
    </citation>
    <scope>NUCLEOTIDE SEQUENCE [LARGE SCALE GENOMIC DNA]</scope>
    <source>
        <strain evidence="3 4">CGMCC 4.6945</strain>
    </source>
</reference>
<keyword evidence="4" id="KW-1185">Reference proteome</keyword>
<feature type="compositionally biased region" description="Low complexity" evidence="2">
    <location>
        <begin position="37"/>
        <end position="93"/>
    </location>
</feature>
<evidence type="ECO:0008006" key="5">
    <source>
        <dbReference type="Google" id="ProtNLM"/>
    </source>
</evidence>
<dbReference type="Proteomes" id="UP000199012">
    <property type="component" value="Unassembled WGS sequence"/>
</dbReference>
<dbReference type="InterPro" id="IPR029050">
    <property type="entry name" value="Immunoprotect_excell_Ig-like"/>
</dbReference>